<dbReference type="EMBL" id="MU853611">
    <property type="protein sequence ID" value="KAK4141492.1"/>
    <property type="molecule type" value="Genomic_DNA"/>
</dbReference>
<comment type="caution">
    <text evidence="2">The sequence shown here is derived from an EMBL/GenBank/DDBJ whole genome shotgun (WGS) entry which is preliminary data.</text>
</comment>
<evidence type="ECO:0000259" key="1">
    <source>
        <dbReference type="Pfam" id="PF14479"/>
    </source>
</evidence>
<keyword evidence="3" id="KW-1185">Reference proteome</keyword>
<gene>
    <name evidence="2" type="ORF">C8A04DRAFT_30992</name>
</gene>
<dbReference type="InterPro" id="IPR029498">
    <property type="entry name" value="HeLo_dom"/>
</dbReference>
<dbReference type="PANTHER" id="PTHR37542">
    <property type="entry name" value="HELO DOMAIN-CONTAINING PROTEIN-RELATED"/>
    <property type="match status" value="1"/>
</dbReference>
<dbReference type="RefSeq" id="XP_062634863.1">
    <property type="nucleotide sequence ID" value="XM_062781597.1"/>
</dbReference>
<protein>
    <submittedName>
        <fullName evidence="2">Prion-inhibition and propagation-domain-containing protein</fullName>
    </submittedName>
</protein>
<dbReference type="AlphaFoldDB" id="A0AAN6UYF3"/>
<reference evidence="2" key="2">
    <citation type="submission" date="2023-05" db="EMBL/GenBank/DDBJ databases">
        <authorList>
            <consortium name="Lawrence Berkeley National Laboratory"/>
            <person name="Steindorff A."/>
            <person name="Hensen N."/>
            <person name="Bonometti L."/>
            <person name="Westerberg I."/>
            <person name="Brannstrom I.O."/>
            <person name="Guillou S."/>
            <person name="Cros-Aarteil S."/>
            <person name="Calhoun S."/>
            <person name="Haridas S."/>
            <person name="Kuo A."/>
            <person name="Mondo S."/>
            <person name="Pangilinan J."/>
            <person name="Riley R."/>
            <person name="Labutti K."/>
            <person name="Andreopoulos B."/>
            <person name="Lipzen A."/>
            <person name="Chen C."/>
            <person name="Yanf M."/>
            <person name="Daum C."/>
            <person name="Ng V."/>
            <person name="Clum A."/>
            <person name="Ohm R."/>
            <person name="Martin F."/>
            <person name="Silar P."/>
            <person name="Natvig D."/>
            <person name="Lalanne C."/>
            <person name="Gautier V."/>
            <person name="Ament-Velasquez S.L."/>
            <person name="Kruys A."/>
            <person name="Hutchinson M.I."/>
            <person name="Powell A.J."/>
            <person name="Barry K."/>
            <person name="Miller A.N."/>
            <person name="Grigoriev I.V."/>
            <person name="Debuchy R."/>
            <person name="Gladieux P."/>
            <person name="Thoren M.H."/>
            <person name="Johannesson H."/>
        </authorList>
    </citation>
    <scope>NUCLEOTIDE SEQUENCE</scope>
    <source>
        <strain evidence="2">CBS 141.50</strain>
    </source>
</reference>
<feature type="domain" description="Prion-inhibition and propagation HeLo" evidence="1">
    <location>
        <begin position="436"/>
        <end position="678"/>
    </location>
</feature>
<name>A0AAN6UYF3_9PEZI</name>
<dbReference type="Pfam" id="PF14479">
    <property type="entry name" value="HeLo"/>
    <property type="match status" value="1"/>
</dbReference>
<keyword evidence="2" id="KW-0034">Amyloid</keyword>
<accession>A0AAN6UYF3</accession>
<proteinExistence type="predicted"/>
<organism evidence="2 3">
    <name type="scientific">Dichotomopilus funicola</name>
    <dbReference type="NCBI Taxonomy" id="1934379"/>
    <lineage>
        <taxon>Eukaryota</taxon>
        <taxon>Fungi</taxon>
        <taxon>Dikarya</taxon>
        <taxon>Ascomycota</taxon>
        <taxon>Pezizomycotina</taxon>
        <taxon>Sordariomycetes</taxon>
        <taxon>Sordariomycetidae</taxon>
        <taxon>Sordariales</taxon>
        <taxon>Chaetomiaceae</taxon>
        <taxon>Dichotomopilus</taxon>
    </lineage>
</organism>
<dbReference type="Proteomes" id="UP001302676">
    <property type="component" value="Unassembled WGS sequence"/>
</dbReference>
<evidence type="ECO:0000313" key="3">
    <source>
        <dbReference type="Proteomes" id="UP001302676"/>
    </source>
</evidence>
<evidence type="ECO:0000313" key="2">
    <source>
        <dbReference type="EMBL" id="KAK4141492.1"/>
    </source>
</evidence>
<dbReference type="InterPro" id="IPR038305">
    <property type="entry name" value="HeLo_sf"/>
</dbReference>
<dbReference type="Gene3D" id="1.20.120.1020">
    <property type="entry name" value="Prion-inhibition and propagation, HeLo domain"/>
    <property type="match status" value="1"/>
</dbReference>
<dbReference type="GeneID" id="87818210"/>
<keyword evidence="2" id="KW-0640">Prion</keyword>
<sequence>MEARREGRSISQLAFIEQESERFKATLLFASILRSIYNHPDWSELHAFFTKRYSKSQTLSNRDACKLTAPADAIHNAGKTVVVDFNTDPSSVGLPRDLPAQLAAACRAARSTLVGPDPQPCSIGPAISVAMGGGAYMGLMYMGQPPGKYPERTLIAGQWYGWEGGKHGVVAGAIATTNKGGRGRSWGEWADLWRAIAYWVYEYDATSLELHFLSVHSYKYRPSDQERRNMGFGLRVPRQYLSTDAISAADAIRIEWDYLEFEFEREEQEAFRARFGRKDADHKKTLEALVRPASLSHWDRLDYEDVSPVALKPCPDSFCGADWEAWLLSIEGGNVVVAKTPFQALWAVMLLSQFPLVIKIVSKQVADFWARITAGRQARLTWSHLSHLYGTYLTRSSRPESSPILCQTIKTSYDVISLKPTVDLEHYNNQNMEAAGLAIGVFGLAGLYSTCIELLDALSAAARFGVDRELLQTKLEVERVRLMIWGDSVGLTEVTLDSSKSAATEDDLAVIDESMQRPALRTAVAGLLACFVRVFEDVEKLQKRYGLVRQPESKRKGTPDALMASTAPATATATSAAAVASSSSSTPDRPTRAILSATFRKTYASFQDRTTVAQKQATPLTRARWAVVDEPKFRALISELKAINDPLMSLLPAVSNKTRVRMRAEIMQSNDVNQLQNLVSAADEVADLVSETASLRLEMLSTTGESVPRRLQPRLVHVSDPAAAPRPTAETPQPTVYSKPDSLSCYAWVSGQWEVPDLSEIQPVFHPAFNLVFIPDSILGVAKNVLEVDVAADPRYAGWSPGSTSLTGFAREMTFWRQAVKEVEQSQKGWLRATNTPALTSNFALQRWNSTMKNGLGEDWTEKKGHDQLRELLGPSDYTWLDPEEGFEMRHQISDLLADMRMSPVPSLESTGSIGCLANSDPNRGGGNFGMIDFLFQMVKAREVTLRIARSQSKWHGGITARIVYDLVAAELWSTKLEYREDTDAFQVTRHAKEEQIDGIVKFAKEMKWPYVDEIHDTAANLRDPDTENTAGIDMCVWDWINGLFLPGALFQSSLIGVFSALSPTLRNCLPRATIQPRKGSYGIVYPQASY</sequence>
<reference evidence="2" key="1">
    <citation type="journal article" date="2023" name="Mol. Phylogenet. Evol.">
        <title>Genome-scale phylogeny and comparative genomics of the fungal order Sordariales.</title>
        <authorList>
            <person name="Hensen N."/>
            <person name="Bonometti L."/>
            <person name="Westerberg I."/>
            <person name="Brannstrom I.O."/>
            <person name="Guillou S."/>
            <person name="Cros-Aarteil S."/>
            <person name="Calhoun S."/>
            <person name="Haridas S."/>
            <person name="Kuo A."/>
            <person name="Mondo S."/>
            <person name="Pangilinan J."/>
            <person name="Riley R."/>
            <person name="LaButti K."/>
            <person name="Andreopoulos B."/>
            <person name="Lipzen A."/>
            <person name="Chen C."/>
            <person name="Yan M."/>
            <person name="Daum C."/>
            <person name="Ng V."/>
            <person name="Clum A."/>
            <person name="Steindorff A."/>
            <person name="Ohm R.A."/>
            <person name="Martin F."/>
            <person name="Silar P."/>
            <person name="Natvig D.O."/>
            <person name="Lalanne C."/>
            <person name="Gautier V."/>
            <person name="Ament-Velasquez S.L."/>
            <person name="Kruys A."/>
            <person name="Hutchinson M.I."/>
            <person name="Powell A.J."/>
            <person name="Barry K."/>
            <person name="Miller A.N."/>
            <person name="Grigoriev I.V."/>
            <person name="Debuchy R."/>
            <person name="Gladieux P."/>
            <person name="Hiltunen Thoren M."/>
            <person name="Johannesson H."/>
        </authorList>
    </citation>
    <scope>NUCLEOTIDE SEQUENCE</scope>
    <source>
        <strain evidence="2">CBS 141.50</strain>
    </source>
</reference>